<dbReference type="CDD" id="cd20401">
    <property type="entry name" value="Tudor_AtPTM-like"/>
    <property type="match status" value="1"/>
</dbReference>
<sequence length="186" mass="20697">MDNTSKELELESLPTGVFELPGEPAIVINGVPDISPSDAAPVLSCTCGTTSQNADFFRDSSFGEWLEGREVRKLFGESYFCGTVSLFDKETGWYRVVYEDGDSEELDWKELQEVLLPLDITVPLKSLAQKIIKKNQKTVVHKSVKSVTRPRITKATISGSLEKENLMDTEKLFGEFSGVHESVTPF</sequence>
<dbReference type="Gene3D" id="2.30.30.140">
    <property type="match status" value="1"/>
</dbReference>
<dbReference type="AlphaFoldDB" id="A0AAJ6TXQ3"/>
<dbReference type="KEGG" id="peu:105122065"/>
<dbReference type="InterPro" id="IPR047365">
    <property type="entry name" value="Tudor_AtPTM-like"/>
</dbReference>
<gene>
    <name evidence="3" type="primary">LOC105122065</name>
</gene>
<dbReference type="Pfam" id="PF21743">
    <property type="entry name" value="PTM_DIR17_Tudor"/>
    <property type="match status" value="1"/>
</dbReference>
<dbReference type="PANTHER" id="PTHR37384">
    <property type="entry name" value="OS01G0835600 PROTEIN"/>
    <property type="match status" value="1"/>
</dbReference>
<feature type="domain" description="PTM/DIR17-like Tudor" evidence="1">
    <location>
        <begin position="68"/>
        <end position="115"/>
    </location>
</feature>
<protein>
    <submittedName>
        <fullName evidence="3">Dirigent protein 17-like</fullName>
    </submittedName>
</protein>
<reference evidence="3" key="1">
    <citation type="submission" date="2025-08" db="UniProtKB">
        <authorList>
            <consortium name="RefSeq"/>
        </authorList>
    </citation>
    <scope>IDENTIFICATION</scope>
</reference>
<dbReference type="RefSeq" id="XP_011019273.1">
    <property type="nucleotide sequence ID" value="XM_011020971.1"/>
</dbReference>
<evidence type="ECO:0000313" key="3">
    <source>
        <dbReference type="RefSeq" id="XP_011019273.1"/>
    </source>
</evidence>
<name>A0AAJ6TXQ3_POPEU</name>
<evidence type="ECO:0000313" key="2">
    <source>
        <dbReference type="Proteomes" id="UP000694918"/>
    </source>
</evidence>
<dbReference type="Proteomes" id="UP000694918">
    <property type="component" value="Unplaced"/>
</dbReference>
<keyword evidence="2" id="KW-1185">Reference proteome</keyword>
<organism evidence="2 3">
    <name type="scientific">Populus euphratica</name>
    <name type="common">Euphrates poplar</name>
    <dbReference type="NCBI Taxonomy" id="75702"/>
    <lineage>
        <taxon>Eukaryota</taxon>
        <taxon>Viridiplantae</taxon>
        <taxon>Streptophyta</taxon>
        <taxon>Embryophyta</taxon>
        <taxon>Tracheophyta</taxon>
        <taxon>Spermatophyta</taxon>
        <taxon>Magnoliopsida</taxon>
        <taxon>eudicotyledons</taxon>
        <taxon>Gunneridae</taxon>
        <taxon>Pentapetalae</taxon>
        <taxon>rosids</taxon>
        <taxon>fabids</taxon>
        <taxon>Malpighiales</taxon>
        <taxon>Salicaceae</taxon>
        <taxon>Saliceae</taxon>
        <taxon>Populus</taxon>
    </lineage>
</organism>
<accession>A0AAJ6TXQ3</accession>
<evidence type="ECO:0000259" key="1">
    <source>
        <dbReference type="Pfam" id="PF21743"/>
    </source>
</evidence>
<dbReference type="GeneID" id="105122065"/>
<dbReference type="PANTHER" id="PTHR37384:SF1">
    <property type="entry name" value="OS01G0835600 PROTEIN"/>
    <property type="match status" value="1"/>
</dbReference>
<proteinExistence type="predicted"/>